<name>A0A8W8MPJ1_MAGGI</name>
<protein>
    <recommendedName>
        <fullName evidence="6">CUB domain-containing protein</fullName>
    </recommendedName>
</protein>
<evidence type="ECO:0000256" key="3">
    <source>
        <dbReference type="SAM" id="SignalP"/>
    </source>
</evidence>
<keyword evidence="2" id="KW-1133">Transmembrane helix</keyword>
<organism evidence="4 5">
    <name type="scientific">Magallana gigas</name>
    <name type="common">Pacific oyster</name>
    <name type="synonym">Crassostrea gigas</name>
    <dbReference type="NCBI Taxonomy" id="29159"/>
    <lineage>
        <taxon>Eukaryota</taxon>
        <taxon>Metazoa</taxon>
        <taxon>Spiralia</taxon>
        <taxon>Lophotrochozoa</taxon>
        <taxon>Mollusca</taxon>
        <taxon>Bivalvia</taxon>
        <taxon>Autobranchia</taxon>
        <taxon>Pteriomorphia</taxon>
        <taxon>Ostreida</taxon>
        <taxon>Ostreoidea</taxon>
        <taxon>Ostreidae</taxon>
        <taxon>Magallana</taxon>
    </lineage>
</organism>
<reference evidence="4" key="1">
    <citation type="submission" date="2022-08" db="UniProtKB">
        <authorList>
            <consortium name="EnsemblMetazoa"/>
        </authorList>
    </citation>
    <scope>IDENTIFICATION</scope>
    <source>
        <strain evidence="4">05x7-T-G4-1.051#20</strain>
    </source>
</reference>
<keyword evidence="2" id="KW-0812">Transmembrane</keyword>
<evidence type="ECO:0000256" key="1">
    <source>
        <dbReference type="SAM" id="MobiDB-lite"/>
    </source>
</evidence>
<keyword evidence="2" id="KW-0472">Membrane</keyword>
<evidence type="ECO:0000313" key="5">
    <source>
        <dbReference type="Proteomes" id="UP000005408"/>
    </source>
</evidence>
<feature type="transmembrane region" description="Helical" evidence="2">
    <location>
        <begin position="185"/>
        <end position="207"/>
    </location>
</feature>
<proteinExistence type="predicted"/>
<keyword evidence="3" id="KW-0732">Signal</keyword>
<feature type="compositionally biased region" description="Polar residues" evidence="1">
    <location>
        <begin position="301"/>
        <end position="325"/>
    </location>
</feature>
<evidence type="ECO:0008006" key="6">
    <source>
        <dbReference type="Google" id="ProtNLM"/>
    </source>
</evidence>
<accession>A0A8W8MPJ1</accession>
<dbReference type="Proteomes" id="UP000005408">
    <property type="component" value="Unassembled WGS sequence"/>
</dbReference>
<evidence type="ECO:0000313" key="4">
    <source>
        <dbReference type="EnsemblMetazoa" id="G34745.2:cds"/>
    </source>
</evidence>
<feature type="region of interest" description="Disordered" evidence="1">
    <location>
        <begin position="301"/>
        <end position="372"/>
    </location>
</feature>
<keyword evidence="5" id="KW-1185">Reference proteome</keyword>
<dbReference type="AlphaFoldDB" id="A0A8W8MPJ1"/>
<sequence>MDTQILSVCLIIVYLSCQEVEASAKLYAFDQRKYCPENGAHTQSLMLHDEVILLAKSKSDSSIVDRITDYFFEPVTECEMKFMTSSQDSNKKQALEIEFESFNIARVACDVRLEIHQSSTQFFTADVKEMATLTCGSPKPPIMYTDRAFVVRFRFFTSNSKKDYFNFRITIKRSVGEPKEEGMSIGVKIGVTVISVAAAITLLLLVYKFVKLRCETKDIENPSQRSRQGSDEDEAENLRDYHDDNFVMTDFPYANMPIVILNGDEAPPPYKDIAPPAYEEALQMPKATEQHEEATYSNFETLHSGSNFNSNQGTSQSSLQSNTEPDTVESDPGDIGSSQSNLARNIGQATRQPNIATNVQPATGHFTEQTQV</sequence>
<dbReference type="EnsemblMetazoa" id="G34745.2">
    <property type="protein sequence ID" value="G34745.2:cds"/>
    <property type="gene ID" value="G34745"/>
</dbReference>
<feature type="signal peptide" evidence="3">
    <location>
        <begin position="1"/>
        <end position="24"/>
    </location>
</feature>
<feature type="compositionally biased region" description="Polar residues" evidence="1">
    <location>
        <begin position="336"/>
        <end position="372"/>
    </location>
</feature>
<evidence type="ECO:0000256" key="2">
    <source>
        <dbReference type="SAM" id="Phobius"/>
    </source>
</evidence>
<feature type="chain" id="PRO_5036502945" description="CUB domain-containing protein" evidence="3">
    <location>
        <begin position="25"/>
        <end position="372"/>
    </location>
</feature>